<evidence type="ECO:0000256" key="11">
    <source>
        <dbReference type="ARBA" id="ARBA00023098"/>
    </source>
</evidence>
<dbReference type="EMBL" id="CP037421">
    <property type="protein sequence ID" value="QDT30087.1"/>
    <property type="molecule type" value="Genomic_DNA"/>
</dbReference>
<keyword evidence="5" id="KW-0808">Transferase</keyword>
<evidence type="ECO:0000256" key="1">
    <source>
        <dbReference type="ARBA" id="ARBA00004651"/>
    </source>
</evidence>
<evidence type="ECO:0000256" key="9">
    <source>
        <dbReference type="ARBA" id="ARBA00022840"/>
    </source>
</evidence>
<keyword evidence="13" id="KW-0594">Phospholipid biosynthesis</keyword>
<evidence type="ECO:0000256" key="5">
    <source>
        <dbReference type="ARBA" id="ARBA00022679"/>
    </source>
</evidence>
<feature type="transmembrane region" description="Helical" evidence="15">
    <location>
        <begin position="74"/>
        <end position="94"/>
    </location>
</feature>
<evidence type="ECO:0000256" key="8">
    <source>
        <dbReference type="ARBA" id="ARBA00022777"/>
    </source>
</evidence>
<evidence type="ECO:0000256" key="15">
    <source>
        <dbReference type="SAM" id="Phobius"/>
    </source>
</evidence>
<dbReference type="InterPro" id="IPR000829">
    <property type="entry name" value="DAGK"/>
</dbReference>
<dbReference type="InterPro" id="IPR036945">
    <property type="entry name" value="DAGK_sf"/>
</dbReference>
<dbReference type="GO" id="GO:0005524">
    <property type="term" value="F:ATP binding"/>
    <property type="evidence" value="ECO:0007669"/>
    <property type="project" value="UniProtKB-KW"/>
</dbReference>
<evidence type="ECO:0000313" key="17">
    <source>
        <dbReference type="Proteomes" id="UP000315647"/>
    </source>
</evidence>
<evidence type="ECO:0000256" key="4">
    <source>
        <dbReference type="ARBA" id="ARBA00022516"/>
    </source>
</evidence>
<dbReference type="GO" id="GO:0005886">
    <property type="term" value="C:plasma membrane"/>
    <property type="evidence" value="ECO:0007669"/>
    <property type="project" value="UniProtKB-SubCell"/>
</dbReference>
<dbReference type="CDD" id="cd14265">
    <property type="entry name" value="UDPK_IM_like"/>
    <property type="match status" value="1"/>
</dbReference>
<keyword evidence="3" id="KW-1003">Cell membrane</keyword>
<organism evidence="16 17">
    <name type="scientific">Gimesia panareensis</name>
    <dbReference type="NCBI Taxonomy" id="2527978"/>
    <lineage>
        <taxon>Bacteria</taxon>
        <taxon>Pseudomonadati</taxon>
        <taxon>Planctomycetota</taxon>
        <taxon>Planctomycetia</taxon>
        <taxon>Planctomycetales</taxon>
        <taxon>Planctomycetaceae</taxon>
        <taxon>Gimesia</taxon>
    </lineage>
</organism>
<comment type="similarity">
    <text evidence="2">Belongs to the bacterial diacylglycerol kinase family.</text>
</comment>
<evidence type="ECO:0000256" key="14">
    <source>
        <dbReference type="ARBA" id="ARBA00023264"/>
    </source>
</evidence>
<dbReference type="Gene3D" id="1.10.287.3610">
    <property type="match status" value="1"/>
</dbReference>
<keyword evidence="10 15" id="KW-1133">Transmembrane helix</keyword>
<keyword evidence="4" id="KW-0444">Lipid biosynthesis</keyword>
<keyword evidence="17" id="KW-1185">Reference proteome</keyword>
<keyword evidence="11" id="KW-0443">Lipid metabolism</keyword>
<keyword evidence="14" id="KW-1208">Phospholipid metabolism</keyword>
<evidence type="ECO:0000256" key="7">
    <source>
        <dbReference type="ARBA" id="ARBA00022741"/>
    </source>
</evidence>
<dbReference type="PANTHER" id="PTHR34299:SF1">
    <property type="entry name" value="DIACYLGLYCEROL KINASE"/>
    <property type="match status" value="1"/>
</dbReference>
<dbReference type="RefSeq" id="WP_197997379.1">
    <property type="nucleotide sequence ID" value="NZ_CP037421.1"/>
</dbReference>
<reference evidence="16 17" key="1">
    <citation type="submission" date="2019-03" db="EMBL/GenBank/DDBJ databases">
        <title>Deep-cultivation of Planctomycetes and their phenomic and genomic characterization uncovers novel biology.</title>
        <authorList>
            <person name="Wiegand S."/>
            <person name="Jogler M."/>
            <person name="Boedeker C."/>
            <person name="Pinto D."/>
            <person name="Vollmers J."/>
            <person name="Rivas-Marin E."/>
            <person name="Kohn T."/>
            <person name="Peeters S.H."/>
            <person name="Heuer A."/>
            <person name="Rast P."/>
            <person name="Oberbeckmann S."/>
            <person name="Bunk B."/>
            <person name="Jeske O."/>
            <person name="Meyerdierks A."/>
            <person name="Storesund J.E."/>
            <person name="Kallscheuer N."/>
            <person name="Luecker S."/>
            <person name="Lage O.M."/>
            <person name="Pohl T."/>
            <person name="Merkel B.J."/>
            <person name="Hornburger P."/>
            <person name="Mueller R.-W."/>
            <person name="Bruemmer F."/>
            <person name="Labrenz M."/>
            <person name="Spormann A.M."/>
            <person name="Op den Camp H."/>
            <person name="Overmann J."/>
            <person name="Amann R."/>
            <person name="Jetten M.S.M."/>
            <person name="Mascher T."/>
            <person name="Medema M.H."/>
            <person name="Devos D.P."/>
            <person name="Kaster A.-K."/>
            <person name="Ovreas L."/>
            <person name="Rohde M."/>
            <person name="Galperin M.Y."/>
            <person name="Jogler C."/>
        </authorList>
    </citation>
    <scope>NUCLEOTIDE SEQUENCE [LARGE SCALE GENOMIC DNA]</scope>
    <source>
        <strain evidence="16 17">Enr10</strain>
    </source>
</reference>
<accession>A0A517QEW3</accession>
<protein>
    <submittedName>
        <fullName evidence="16">Prokaryotic diacylglycerol kinase</fullName>
    </submittedName>
</protein>
<keyword evidence="12 15" id="KW-0472">Membrane</keyword>
<sequence>MLPSQEKQARNIRIHSVGNEDTEKLRPEWRQRLIDAERGITFGVRLDSSFFIHFFTGSAVLATAMLLGLSATHWAIIILAMTTVLCAQMFNQVLKSIWKLLGSHLPAESQNTFKVGTAAVCVSIIGSVITIGIIFCSAIYRLLF</sequence>
<dbReference type="GO" id="GO:0016301">
    <property type="term" value="F:kinase activity"/>
    <property type="evidence" value="ECO:0007669"/>
    <property type="project" value="UniProtKB-KW"/>
</dbReference>
<evidence type="ECO:0000256" key="13">
    <source>
        <dbReference type="ARBA" id="ARBA00023209"/>
    </source>
</evidence>
<comment type="subcellular location">
    <subcellularLocation>
        <location evidence="1">Cell membrane</location>
        <topology evidence="1">Multi-pass membrane protein</topology>
    </subcellularLocation>
</comment>
<gene>
    <name evidence="16" type="ORF">Enr10x_54470</name>
</gene>
<keyword evidence="9" id="KW-0067">ATP-binding</keyword>
<evidence type="ECO:0000313" key="16">
    <source>
        <dbReference type="EMBL" id="QDT30087.1"/>
    </source>
</evidence>
<evidence type="ECO:0000256" key="3">
    <source>
        <dbReference type="ARBA" id="ARBA00022475"/>
    </source>
</evidence>
<evidence type="ECO:0000256" key="2">
    <source>
        <dbReference type="ARBA" id="ARBA00005967"/>
    </source>
</evidence>
<keyword evidence="6 15" id="KW-0812">Transmembrane</keyword>
<dbReference type="AlphaFoldDB" id="A0A517QEW3"/>
<keyword evidence="7" id="KW-0547">Nucleotide-binding</keyword>
<name>A0A517QEW3_9PLAN</name>
<dbReference type="Proteomes" id="UP000315647">
    <property type="component" value="Chromosome"/>
</dbReference>
<dbReference type="Pfam" id="PF01219">
    <property type="entry name" value="DAGK_prokar"/>
    <property type="match status" value="1"/>
</dbReference>
<dbReference type="PANTHER" id="PTHR34299">
    <property type="entry name" value="DIACYLGLYCEROL KINASE"/>
    <property type="match status" value="1"/>
</dbReference>
<feature type="transmembrane region" description="Helical" evidence="15">
    <location>
        <begin position="115"/>
        <end position="140"/>
    </location>
</feature>
<evidence type="ECO:0000256" key="12">
    <source>
        <dbReference type="ARBA" id="ARBA00023136"/>
    </source>
</evidence>
<feature type="transmembrane region" description="Helical" evidence="15">
    <location>
        <begin position="50"/>
        <end position="68"/>
    </location>
</feature>
<dbReference type="InterPro" id="IPR033717">
    <property type="entry name" value="UDPK"/>
</dbReference>
<keyword evidence="8 16" id="KW-0418">Kinase</keyword>
<dbReference type="GO" id="GO:0008654">
    <property type="term" value="P:phospholipid biosynthetic process"/>
    <property type="evidence" value="ECO:0007669"/>
    <property type="project" value="UniProtKB-KW"/>
</dbReference>
<evidence type="ECO:0000256" key="10">
    <source>
        <dbReference type="ARBA" id="ARBA00022989"/>
    </source>
</evidence>
<evidence type="ECO:0000256" key="6">
    <source>
        <dbReference type="ARBA" id="ARBA00022692"/>
    </source>
</evidence>
<proteinExistence type="inferred from homology"/>